<evidence type="ECO:0000313" key="2">
    <source>
        <dbReference type="Proteomes" id="UP001212997"/>
    </source>
</evidence>
<sequence length="117" mass="13046">MKSIISSNYSGSLGSGLNRSGGSGESGESRFLGKGLVKIFFPDAESNLVQAVQIFRNRCDDSWHLNDFDRFKTANITFINRRDVGPPRIPISRWSPRSIRILKDDWPSKTPSTTNAV</sequence>
<gene>
    <name evidence="1" type="ORF">NLI96_g59</name>
</gene>
<keyword evidence="2" id="KW-1185">Reference proteome</keyword>
<proteinExistence type="predicted"/>
<comment type="caution">
    <text evidence="1">The sequence shown here is derived from an EMBL/GenBank/DDBJ whole genome shotgun (WGS) entry which is preliminary data.</text>
</comment>
<evidence type="ECO:0000313" key="1">
    <source>
        <dbReference type="EMBL" id="KAJ3492341.1"/>
    </source>
</evidence>
<name>A0AAD5YJR0_9APHY</name>
<accession>A0AAD5YJR0</accession>
<reference evidence="1" key="1">
    <citation type="submission" date="2022-07" db="EMBL/GenBank/DDBJ databases">
        <title>Genome Sequence of Physisporinus lineatus.</title>
        <authorList>
            <person name="Buettner E."/>
        </authorList>
    </citation>
    <scope>NUCLEOTIDE SEQUENCE</scope>
    <source>
        <strain evidence="1">VT162</strain>
    </source>
</reference>
<dbReference type="AlphaFoldDB" id="A0AAD5YJR0"/>
<dbReference type="EMBL" id="JANAWD010000001">
    <property type="protein sequence ID" value="KAJ3492341.1"/>
    <property type="molecule type" value="Genomic_DNA"/>
</dbReference>
<organism evidence="1 2">
    <name type="scientific">Meripilus lineatus</name>
    <dbReference type="NCBI Taxonomy" id="2056292"/>
    <lineage>
        <taxon>Eukaryota</taxon>
        <taxon>Fungi</taxon>
        <taxon>Dikarya</taxon>
        <taxon>Basidiomycota</taxon>
        <taxon>Agaricomycotina</taxon>
        <taxon>Agaricomycetes</taxon>
        <taxon>Polyporales</taxon>
        <taxon>Meripilaceae</taxon>
        <taxon>Meripilus</taxon>
    </lineage>
</organism>
<protein>
    <submittedName>
        <fullName evidence="1">Uncharacterized protein</fullName>
    </submittedName>
</protein>
<dbReference type="Proteomes" id="UP001212997">
    <property type="component" value="Unassembled WGS sequence"/>
</dbReference>